<dbReference type="EMBL" id="JADYXP020000024">
    <property type="protein sequence ID" value="KAL0101662.1"/>
    <property type="molecule type" value="Genomic_DNA"/>
</dbReference>
<evidence type="ECO:0000313" key="2">
    <source>
        <dbReference type="EMBL" id="KAL0101662.1"/>
    </source>
</evidence>
<reference evidence="2 3" key="1">
    <citation type="submission" date="2023-03" db="EMBL/GenBank/DDBJ databases">
        <title>High recombination rates correlate with genetic variation in Cardiocondyla obscurior ants.</title>
        <authorList>
            <person name="Errbii M."/>
        </authorList>
    </citation>
    <scope>NUCLEOTIDE SEQUENCE [LARGE SCALE GENOMIC DNA]</scope>
    <source>
        <strain evidence="2">Alpha-2009</strain>
        <tissue evidence="2">Whole body</tissue>
    </source>
</reference>
<gene>
    <name evidence="2" type="ORF">PUN28_019070</name>
</gene>
<name>A0AAW2EIN6_9HYME</name>
<sequence>MIIISRSNDLTKVSRMSRVIQMQKLWSKHNIDHFYQTSLFNTSTRGVKHSPVERSLLVLSQVQSRCACMARRSRDRRTCDSVRGHSTTPWPPWVPGAAPADAGPATTAVEEGAAAAAIADEDDLHHHGNWVGVNADITTWLINTPTSFVATDTWSWTDAGSVAPTAAADLTSIGLSLMPDLALRRDWRSACPTYQLRYLFLSISTSQFRPNARARLSTSVVLPEQAPILKMFRVRLLDYTRPRARYDLSRHRKLFVTAQ</sequence>
<dbReference type="AlphaFoldDB" id="A0AAW2EIN6"/>
<feature type="compositionally biased region" description="Low complexity" evidence="1">
    <location>
        <begin position="95"/>
        <end position="104"/>
    </location>
</feature>
<feature type="region of interest" description="Disordered" evidence="1">
    <location>
        <begin position="79"/>
        <end position="104"/>
    </location>
</feature>
<evidence type="ECO:0000256" key="1">
    <source>
        <dbReference type="SAM" id="MobiDB-lite"/>
    </source>
</evidence>
<accession>A0AAW2EIN6</accession>
<proteinExistence type="predicted"/>
<protein>
    <submittedName>
        <fullName evidence="2">Uncharacterized protein</fullName>
    </submittedName>
</protein>
<comment type="caution">
    <text evidence="2">The sequence shown here is derived from an EMBL/GenBank/DDBJ whole genome shotgun (WGS) entry which is preliminary data.</text>
</comment>
<evidence type="ECO:0000313" key="3">
    <source>
        <dbReference type="Proteomes" id="UP001430953"/>
    </source>
</evidence>
<organism evidence="2 3">
    <name type="scientific">Cardiocondyla obscurior</name>
    <dbReference type="NCBI Taxonomy" id="286306"/>
    <lineage>
        <taxon>Eukaryota</taxon>
        <taxon>Metazoa</taxon>
        <taxon>Ecdysozoa</taxon>
        <taxon>Arthropoda</taxon>
        <taxon>Hexapoda</taxon>
        <taxon>Insecta</taxon>
        <taxon>Pterygota</taxon>
        <taxon>Neoptera</taxon>
        <taxon>Endopterygota</taxon>
        <taxon>Hymenoptera</taxon>
        <taxon>Apocrita</taxon>
        <taxon>Aculeata</taxon>
        <taxon>Formicoidea</taxon>
        <taxon>Formicidae</taxon>
        <taxon>Myrmicinae</taxon>
        <taxon>Cardiocondyla</taxon>
    </lineage>
</organism>
<dbReference type="Proteomes" id="UP001430953">
    <property type="component" value="Unassembled WGS sequence"/>
</dbReference>
<keyword evidence="3" id="KW-1185">Reference proteome</keyword>